<organism evidence="3 4">
    <name type="scientific">Arthrobacter woluwensis</name>
    <dbReference type="NCBI Taxonomy" id="156980"/>
    <lineage>
        <taxon>Bacteria</taxon>
        <taxon>Bacillati</taxon>
        <taxon>Actinomycetota</taxon>
        <taxon>Actinomycetes</taxon>
        <taxon>Micrococcales</taxon>
        <taxon>Micrococcaceae</taxon>
        <taxon>Arthrobacter</taxon>
    </lineage>
</organism>
<gene>
    <name evidence="3" type="ORF">SAMN04489745_1030</name>
</gene>
<dbReference type="InterPro" id="IPR020904">
    <property type="entry name" value="Sc_DH/Rdtase_CS"/>
</dbReference>
<dbReference type="FunFam" id="3.40.50.720:FF:000084">
    <property type="entry name" value="Short-chain dehydrogenase reductase"/>
    <property type="match status" value="1"/>
</dbReference>
<dbReference type="InterPro" id="IPR002347">
    <property type="entry name" value="SDR_fam"/>
</dbReference>
<dbReference type="SUPFAM" id="SSF51735">
    <property type="entry name" value="NAD(P)-binding Rossmann-fold domains"/>
    <property type="match status" value="1"/>
</dbReference>
<dbReference type="AlphaFoldDB" id="A0A1H4LJH6"/>
<sequence length="263" mass="27147">MNRFAGRVVFLTGAAQGIGAATARRLFAEGATLVLAERNAEGATRVAGDLGDPDRTLVVPCDLTDRASVDRAVAAAVERFGRLDALVNVAGGALRHPGLLHGMDDDGWNRTLDLNLSGPMRCIRAVAPHLGPGGSIVLVSSVNGLQAWGGESYSSAKAGLVVLAKNLAVELGPAGVRINVVAPGTIRTPVWDDQGGPDKLTPLYPLGRVGEPEDIAAAIAFLASDDAAWITGITLPVDGGGGTGPLHVMQQLRQVRDEDSLEA</sequence>
<dbReference type="PRINTS" id="PR00081">
    <property type="entry name" value="GDHRDH"/>
</dbReference>
<name>A0A1H4LJH6_9MICC</name>
<keyword evidence="2" id="KW-0560">Oxidoreductase</keyword>
<evidence type="ECO:0000313" key="4">
    <source>
        <dbReference type="Proteomes" id="UP000182652"/>
    </source>
</evidence>
<evidence type="ECO:0000313" key="3">
    <source>
        <dbReference type="EMBL" id="SEB70909.1"/>
    </source>
</evidence>
<reference evidence="3 4" key="1">
    <citation type="submission" date="2016-10" db="EMBL/GenBank/DDBJ databases">
        <authorList>
            <person name="de Groot N.N."/>
        </authorList>
    </citation>
    <scope>NUCLEOTIDE SEQUENCE [LARGE SCALE GENOMIC DNA]</scope>
    <source>
        <strain evidence="3 4">DSM 10495</strain>
    </source>
</reference>
<dbReference type="Gene3D" id="3.40.50.720">
    <property type="entry name" value="NAD(P)-binding Rossmann-like Domain"/>
    <property type="match status" value="1"/>
</dbReference>
<dbReference type="PANTHER" id="PTHR42760:SF133">
    <property type="entry name" value="3-OXOACYL-[ACYL-CARRIER-PROTEIN] REDUCTASE"/>
    <property type="match status" value="1"/>
</dbReference>
<dbReference type="GO" id="GO:0016616">
    <property type="term" value="F:oxidoreductase activity, acting on the CH-OH group of donors, NAD or NADP as acceptor"/>
    <property type="evidence" value="ECO:0007669"/>
    <property type="project" value="TreeGrafter"/>
</dbReference>
<dbReference type="InterPro" id="IPR036291">
    <property type="entry name" value="NAD(P)-bd_dom_sf"/>
</dbReference>
<accession>A0A1H4LJH6</accession>
<dbReference type="NCBIfam" id="NF005559">
    <property type="entry name" value="PRK07231.1"/>
    <property type="match status" value="1"/>
</dbReference>
<comment type="similarity">
    <text evidence="1">Belongs to the short-chain dehydrogenases/reductases (SDR) family.</text>
</comment>
<dbReference type="PANTHER" id="PTHR42760">
    <property type="entry name" value="SHORT-CHAIN DEHYDROGENASES/REDUCTASES FAMILY MEMBER"/>
    <property type="match status" value="1"/>
</dbReference>
<dbReference type="STRING" id="156980.SAMN04489745_1030"/>
<dbReference type="PROSITE" id="PS00061">
    <property type="entry name" value="ADH_SHORT"/>
    <property type="match status" value="1"/>
</dbReference>
<dbReference type="CDD" id="cd05233">
    <property type="entry name" value="SDR_c"/>
    <property type="match status" value="1"/>
</dbReference>
<evidence type="ECO:0000256" key="2">
    <source>
        <dbReference type="ARBA" id="ARBA00023002"/>
    </source>
</evidence>
<keyword evidence="4" id="KW-1185">Reference proteome</keyword>
<dbReference type="EMBL" id="FNSN01000003">
    <property type="protein sequence ID" value="SEB70909.1"/>
    <property type="molecule type" value="Genomic_DNA"/>
</dbReference>
<dbReference type="PRINTS" id="PR00080">
    <property type="entry name" value="SDRFAMILY"/>
</dbReference>
<evidence type="ECO:0000256" key="1">
    <source>
        <dbReference type="ARBA" id="ARBA00006484"/>
    </source>
</evidence>
<dbReference type="Proteomes" id="UP000182652">
    <property type="component" value="Unassembled WGS sequence"/>
</dbReference>
<protein>
    <submittedName>
        <fullName evidence="3">NAD(P)-dependent dehydrogenase, short-chain alcohol dehydrogenase family</fullName>
    </submittedName>
</protein>
<dbReference type="Pfam" id="PF13561">
    <property type="entry name" value="adh_short_C2"/>
    <property type="match status" value="1"/>
</dbReference>
<proteinExistence type="inferred from homology"/>